<organism evidence="3 4">
    <name type="scientific">Ktedonosporobacter rubrisoli</name>
    <dbReference type="NCBI Taxonomy" id="2509675"/>
    <lineage>
        <taxon>Bacteria</taxon>
        <taxon>Bacillati</taxon>
        <taxon>Chloroflexota</taxon>
        <taxon>Ktedonobacteria</taxon>
        <taxon>Ktedonobacterales</taxon>
        <taxon>Ktedonosporobacteraceae</taxon>
        <taxon>Ktedonosporobacter</taxon>
    </lineage>
</organism>
<dbReference type="InterPro" id="IPR012337">
    <property type="entry name" value="RNaseH-like_sf"/>
</dbReference>
<evidence type="ECO:0000259" key="2">
    <source>
        <dbReference type="PROSITE" id="PS50994"/>
    </source>
</evidence>
<gene>
    <name evidence="3" type="ORF">EPA93_07855</name>
</gene>
<dbReference type="GO" id="GO:0003676">
    <property type="term" value="F:nucleic acid binding"/>
    <property type="evidence" value="ECO:0007669"/>
    <property type="project" value="InterPro"/>
</dbReference>
<evidence type="ECO:0000313" key="3">
    <source>
        <dbReference type="EMBL" id="QBD75927.1"/>
    </source>
</evidence>
<dbReference type="NCBIfam" id="NF033516">
    <property type="entry name" value="transpos_IS3"/>
    <property type="match status" value="1"/>
</dbReference>
<comment type="function">
    <text evidence="1">Involved in the transposition of the insertion sequence.</text>
</comment>
<accession>A0A4P6JL36</accession>
<evidence type="ECO:0000313" key="4">
    <source>
        <dbReference type="Proteomes" id="UP000290365"/>
    </source>
</evidence>
<dbReference type="InterPro" id="IPR050900">
    <property type="entry name" value="Transposase_IS3/IS150/IS904"/>
</dbReference>
<dbReference type="InterPro" id="IPR001584">
    <property type="entry name" value="Integrase_cat-core"/>
</dbReference>
<protein>
    <submittedName>
        <fullName evidence="3">IS3 family transposase</fullName>
    </submittedName>
</protein>
<dbReference type="PROSITE" id="PS50994">
    <property type="entry name" value="INTEGRASE"/>
    <property type="match status" value="1"/>
</dbReference>
<dbReference type="AlphaFoldDB" id="A0A4P6JL36"/>
<dbReference type="Gene3D" id="3.30.420.10">
    <property type="entry name" value="Ribonuclease H-like superfamily/Ribonuclease H"/>
    <property type="match status" value="1"/>
</dbReference>
<proteinExistence type="predicted"/>
<sequence>MGVADRHAMITQAHQEHPELSIARLCDLLDVSRSWYYGRDNQVASEEIALRDEIERIILEFAGYGYRRVTRELARRGWRVNHKRVLRIMREESLLCQIKKRFVVVTTDSRHGFPVYPNLLAEKTLSAPDQAWVADFTYIRLRSAFVYLACILDAFSRRCVGWHLSREMNAQMTGRALQQAIGERRPQPGLIHHSDRGVQYASHEYIEQLLAVKAHISMSAMGNPYDNAKAESFFKTLKQEEVYLKE</sequence>
<dbReference type="PANTHER" id="PTHR46889:SF7">
    <property type="entry name" value="TRANSPOSASE FOR INSERTION SEQUENCE ELEMENT IS904"/>
    <property type="match status" value="1"/>
</dbReference>
<dbReference type="RefSeq" id="WP_129886523.1">
    <property type="nucleotide sequence ID" value="NZ_CP035758.1"/>
</dbReference>
<reference evidence="3 4" key="1">
    <citation type="submission" date="2019-01" db="EMBL/GenBank/DDBJ databases">
        <title>Ktedonosporobacter rubrisoli SCAWS-G2.</title>
        <authorList>
            <person name="Huang Y."/>
            <person name="Yan B."/>
        </authorList>
    </citation>
    <scope>NUCLEOTIDE SEQUENCE [LARGE SCALE GENOMIC DNA]</scope>
    <source>
        <strain evidence="3 4">SCAWS-G2</strain>
    </source>
</reference>
<dbReference type="EMBL" id="CP035758">
    <property type="protein sequence ID" value="QBD75927.1"/>
    <property type="molecule type" value="Genomic_DNA"/>
</dbReference>
<keyword evidence="4" id="KW-1185">Reference proteome</keyword>
<dbReference type="InterPro" id="IPR048020">
    <property type="entry name" value="Transpos_IS3"/>
</dbReference>
<evidence type="ECO:0000256" key="1">
    <source>
        <dbReference type="ARBA" id="ARBA00002286"/>
    </source>
</evidence>
<dbReference type="InterPro" id="IPR036397">
    <property type="entry name" value="RNaseH_sf"/>
</dbReference>
<dbReference type="PANTHER" id="PTHR46889">
    <property type="entry name" value="TRANSPOSASE INSF FOR INSERTION SEQUENCE IS3B-RELATED"/>
    <property type="match status" value="1"/>
</dbReference>
<dbReference type="KEGG" id="kbs:EPA93_07855"/>
<feature type="domain" description="Integrase catalytic" evidence="2">
    <location>
        <begin position="124"/>
        <end position="246"/>
    </location>
</feature>
<name>A0A4P6JL36_KTERU</name>
<dbReference type="InterPro" id="IPR025948">
    <property type="entry name" value="HTH-like_dom"/>
</dbReference>
<dbReference type="GO" id="GO:0015074">
    <property type="term" value="P:DNA integration"/>
    <property type="evidence" value="ECO:0007669"/>
    <property type="project" value="InterPro"/>
</dbReference>
<dbReference type="OrthoDB" id="164322at2"/>
<dbReference type="Proteomes" id="UP000290365">
    <property type="component" value="Chromosome"/>
</dbReference>
<dbReference type="Pfam" id="PF00665">
    <property type="entry name" value="rve"/>
    <property type="match status" value="1"/>
</dbReference>
<dbReference type="Pfam" id="PF13276">
    <property type="entry name" value="HTH_21"/>
    <property type="match status" value="1"/>
</dbReference>
<dbReference type="SUPFAM" id="SSF53098">
    <property type="entry name" value="Ribonuclease H-like"/>
    <property type="match status" value="1"/>
</dbReference>